<comment type="subunit">
    <text evidence="11">Heterotetramer of ERG25, ERG26, ERG27 and ERG28. ERG28 acts as a scaffold to tether ERG27 and other 4,4-demethylation-related enzymes, forming a demethylation enzyme complex, in the endoplasmic reticulum.</text>
</comment>
<evidence type="ECO:0000259" key="18">
    <source>
        <dbReference type="PROSITE" id="PS50127"/>
    </source>
</evidence>
<keyword evidence="9" id="KW-0443">Lipid metabolism</keyword>
<evidence type="ECO:0000256" key="5">
    <source>
        <dbReference type="ARBA" id="ARBA00022824"/>
    </source>
</evidence>
<dbReference type="SUPFAM" id="SSF51735">
    <property type="entry name" value="NAD(P)-binding Rossmann-fold domains"/>
    <property type="match status" value="1"/>
</dbReference>
<dbReference type="Gene3D" id="3.40.50.720">
    <property type="entry name" value="NAD(P)-binding Rossmann-like Domain"/>
    <property type="match status" value="1"/>
</dbReference>
<keyword evidence="20" id="KW-1185">Reference proteome</keyword>
<reference evidence="19 20" key="1">
    <citation type="submission" date="2016-09" db="EMBL/GenBank/DDBJ databases">
        <title>Aspergillus awamori IFM 58123T.</title>
        <authorList>
            <person name="Kusuya Y."/>
            <person name="Shimizu M."/>
            <person name="Takahashi H."/>
            <person name="Yaguchi T."/>
        </authorList>
    </citation>
    <scope>NUCLEOTIDE SEQUENCE [LARGE SCALE GENOMIC DNA]</scope>
    <source>
        <strain evidence="19 20">IFM 58123</strain>
    </source>
</reference>
<comment type="subcellular location">
    <subcellularLocation>
        <location evidence="1">Endoplasmic reticulum membrane</location>
        <topology evidence="1">Peripheral membrane protein</topology>
    </subcellularLocation>
</comment>
<dbReference type="AlphaFoldDB" id="A0A401L8K6"/>
<dbReference type="GO" id="GO:0006696">
    <property type="term" value="P:ergosterol biosynthetic process"/>
    <property type="evidence" value="ECO:0007669"/>
    <property type="project" value="UniProtKB-ARBA"/>
</dbReference>
<feature type="domain" description="UBC core" evidence="18">
    <location>
        <begin position="1"/>
        <end position="149"/>
    </location>
</feature>
<sequence length="845" mass="95700">MASTVDPEKMRSLAVYYDDSDIRSVRALILGPPDTPYQFGFFEFLIKFGKDYPATSPNVRALTTNGGRSRFNPNIYSSGRVCLTWRGESGEQWSSAQCLESLLISIQSLMSSNPYENEPGYEGTRSSSDKENMEAYVSKIHHETLRLAVLEPLEASLNISLEGDADSLADPTSEGDDNIIYEDGRSSFDPFSDFRKKRFLWYYEPYMQSLVAAEKKHSRKTKFQRMPFEGGNNSMDGHFDYPELRRRMAVVKDAILRETRGWAVEGQLAKKQEWGIAASLQRQYEQIVENLKHQNNITVDLYLDEGNPFMWRLTYFGRPMTQLDGGMFKVLIHLSPRFPEEQPRVFLEASSFFHIRVSKEGVLCYVPRRTEEMRYHIEGIVASLEEEHPPYDPRTTVNPEATKLFWGTPEDRRKYNRELRRSVERTVLLSEFTMSTRRPTMELGTVLVVGGCGFVGWHIVDQLLNFPSETDPSAALPKPQNDPRFIYPKLGDRYPRCIAKVAVVDLRTTHNRLPGAEYYDGDITSEESMLAVFRAVKPDVVIHTATPNVLEGNKPLLRKVNVDGTKVLVEVAGGARGDWGGKCKAFVYTSSSSVVHDTQSDLINVTEEWPLIRGPLQQEYYSETKADAEELVLKYNRASPTSMVTCALRPAGIYGEKDTTFTFKVLEHSAKASPTVLRMQLGENNNLFDFTYVGNIAYAHTLAAYRLLATYSRYESGQGAPLDHERVDGEAFNVTNDSPVYFWDMTRAAWALTGKVVEPHQVWELPEGVLGPIGGIAETVLGLLGKTPRLTRRTVRYSCMTRYYSCDKAKFRLGYRPVVPVYEGLARAVGYVVEQERVAGEKKAL</sequence>
<dbReference type="Pfam" id="PF01073">
    <property type="entry name" value="3Beta_HSD"/>
    <property type="match status" value="1"/>
</dbReference>
<evidence type="ECO:0000256" key="12">
    <source>
        <dbReference type="ARBA" id="ARBA00067470"/>
    </source>
</evidence>
<feature type="domain" description="UBC core" evidence="18">
    <location>
        <begin position="275"/>
        <end position="428"/>
    </location>
</feature>
<dbReference type="InterPro" id="IPR036291">
    <property type="entry name" value="NAD(P)-bd_dom_sf"/>
</dbReference>
<dbReference type="GO" id="GO:0000252">
    <property type="term" value="F:3-beta-hydroxysteroid dehydrogenase [NAD(P)+]/C4-decarboxylase activity"/>
    <property type="evidence" value="ECO:0007669"/>
    <property type="project" value="UniProtKB-ARBA"/>
</dbReference>
<dbReference type="InterPro" id="IPR016135">
    <property type="entry name" value="UBQ-conjugating_enzyme/RWD"/>
</dbReference>
<evidence type="ECO:0000256" key="13">
    <source>
        <dbReference type="ARBA" id="ARBA00067985"/>
    </source>
</evidence>
<evidence type="ECO:0000256" key="14">
    <source>
        <dbReference type="ARBA" id="ARBA00081267"/>
    </source>
</evidence>
<dbReference type="InterPro" id="IPR000608">
    <property type="entry name" value="UBC"/>
</dbReference>
<evidence type="ECO:0000256" key="9">
    <source>
        <dbReference type="ARBA" id="ARBA00023098"/>
    </source>
</evidence>
<evidence type="ECO:0000256" key="4">
    <source>
        <dbReference type="ARBA" id="ARBA00022786"/>
    </source>
</evidence>
<evidence type="ECO:0000256" key="17">
    <source>
        <dbReference type="ARBA" id="ARBA00082106"/>
    </source>
</evidence>
<evidence type="ECO:0000256" key="3">
    <source>
        <dbReference type="ARBA" id="ARBA00022516"/>
    </source>
</evidence>
<keyword evidence="10" id="KW-0472">Membrane</keyword>
<evidence type="ECO:0000313" key="19">
    <source>
        <dbReference type="EMBL" id="GCB27810.1"/>
    </source>
</evidence>
<protein>
    <recommendedName>
        <fullName evidence="13">Sterol-4-alpha-carboxylate 3-dehydrogenase ERG26, decarboxylating</fullName>
    </recommendedName>
    <alternativeName>
        <fullName evidence="16 17">C-3 Sterol dehydrogenase ERG26</fullName>
    </alternativeName>
    <alternativeName>
        <fullName evidence="14 15">C-4 decarboxylase ERG26</fullName>
    </alternativeName>
    <alternativeName>
        <fullName evidence="12">Sterol-4-alpha-carboxylate 3-dehydrogenase erg26, decarboxylating</fullName>
    </alternativeName>
</protein>
<keyword evidence="5" id="KW-0256">Endoplasmic reticulum</keyword>
<proteinExistence type="inferred from homology"/>
<evidence type="ECO:0000256" key="15">
    <source>
        <dbReference type="ARBA" id="ARBA00081397"/>
    </source>
</evidence>
<dbReference type="SMART" id="SM00212">
    <property type="entry name" value="UBCc"/>
    <property type="match status" value="1"/>
</dbReference>
<dbReference type="Gene3D" id="3.10.110.10">
    <property type="entry name" value="Ubiquitin Conjugating Enzyme"/>
    <property type="match status" value="2"/>
</dbReference>
<dbReference type="InterPro" id="IPR050113">
    <property type="entry name" value="Ub_conjugating_enzyme"/>
</dbReference>
<dbReference type="CDD" id="cd00195">
    <property type="entry name" value="UBCc_UEV"/>
    <property type="match status" value="1"/>
</dbReference>
<dbReference type="Proteomes" id="UP000286921">
    <property type="component" value="Unassembled WGS sequence"/>
</dbReference>
<dbReference type="FunFam" id="3.40.50.720:FF:000346">
    <property type="entry name" value="C-3 sterol dehydrogenase/C-4 decarboxylase"/>
    <property type="match status" value="1"/>
</dbReference>
<dbReference type="STRING" id="105351.A0A401L8K6"/>
<evidence type="ECO:0000256" key="7">
    <source>
        <dbReference type="ARBA" id="ARBA00023002"/>
    </source>
</evidence>
<gene>
    <name evidence="19" type="ORF">AAWM_10695</name>
</gene>
<comment type="caution">
    <text evidence="19">The sequence shown here is derived from an EMBL/GenBank/DDBJ whole genome shotgun (WGS) entry which is preliminary data.</text>
</comment>
<dbReference type="InterPro" id="IPR002225">
    <property type="entry name" value="3Beta_OHSteriod_DH/Estase"/>
</dbReference>
<keyword evidence="3" id="KW-0444">Lipid biosynthesis</keyword>
<keyword evidence="7" id="KW-0560">Oxidoreductase</keyword>
<keyword evidence="8" id="KW-0520">NAD</keyword>
<dbReference type="SUPFAM" id="SSF54495">
    <property type="entry name" value="UBC-like"/>
    <property type="match status" value="2"/>
</dbReference>
<keyword evidence="6" id="KW-0752">Steroid biosynthesis</keyword>
<dbReference type="GO" id="GO:0005789">
    <property type="term" value="C:endoplasmic reticulum membrane"/>
    <property type="evidence" value="ECO:0007669"/>
    <property type="project" value="UniProtKB-SubCell"/>
</dbReference>
<organism evidence="19 20">
    <name type="scientific">Aspergillus awamori</name>
    <name type="common">Black koji mold</name>
    <dbReference type="NCBI Taxonomy" id="105351"/>
    <lineage>
        <taxon>Eukaryota</taxon>
        <taxon>Fungi</taxon>
        <taxon>Dikarya</taxon>
        <taxon>Ascomycota</taxon>
        <taxon>Pezizomycotina</taxon>
        <taxon>Eurotiomycetes</taxon>
        <taxon>Eurotiomycetidae</taxon>
        <taxon>Eurotiales</taxon>
        <taxon>Aspergillaceae</taxon>
        <taxon>Aspergillus</taxon>
    </lineage>
</organism>
<dbReference type="PANTHER" id="PTHR24067">
    <property type="entry name" value="UBIQUITIN-CONJUGATING ENZYME E2"/>
    <property type="match status" value="1"/>
</dbReference>
<comment type="similarity">
    <text evidence="2">Belongs to the 3-beta-HSD family.</text>
</comment>
<dbReference type="EMBL" id="BDHI01000029">
    <property type="protein sequence ID" value="GCB27810.1"/>
    <property type="molecule type" value="Genomic_DNA"/>
</dbReference>
<evidence type="ECO:0000256" key="8">
    <source>
        <dbReference type="ARBA" id="ARBA00023027"/>
    </source>
</evidence>
<evidence type="ECO:0000256" key="16">
    <source>
        <dbReference type="ARBA" id="ARBA00081452"/>
    </source>
</evidence>
<evidence type="ECO:0000313" key="20">
    <source>
        <dbReference type="Proteomes" id="UP000286921"/>
    </source>
</evidence>
<evidence type="ECO:0000256" key="2">
    <source>
        <dbReference type="ARBA" id="ARBA00009219"/>
    </source>
</evidence>
<evidence type="ECO:0000256" key="10">
    <source>
        <dbReference type="ARBA" id="ARBA00023136"/>
    </source>
</evidence>
<keyword evidence="4" id="KW-0833">Ubl conjugation pathway</keyword>
<accession>A0A401L8K6</accession>
<dbReference type="CDD" id="cd23809">
    <property type="entry name" value="UBCc_UBE2Z"/>
    <property type="match status" value="1"/>
</dbReference>
<name>A0A401L8K6_ASPAW</name>
<dbReference type="PROSITE" id="PS50127">
    <property type="entry name" value="UBC_2"/>
    <property type="match status" value="2"/>
</dbReference>
<evidence type="ECO:0000256" key="1">
    <source>
        <dbReference type="ARBA" id="ARBA00004406"/>
    </source>
</evidence>
<evidence type="ECO:0000256" key="11">
    <source>
        <dbReference type="ARBA" id="ARBA00046995"/>
    </source>
</evidence>
<dbReference type="Pfam" id="PF00179">
    <property type="entry name" value="UQ_con"/>
    <property type="match status" value="1"/>
</dbReference>
<evidence type="ECO:0000256" key="6">
    <source>
        <dbReference type="ARBA" id="ARBA00022955"/>
    </source>
</evidence>